<dbReference type="SUPFAM" id="SSF53137">
    <property type="entry name" value="Translational machinery components"/>
    <property type="match status" value="1"/>
</dbReference>
<keyword evidence="4" id="KW-1185">Reference proteome</keyword>
<dbReference type="NCBIfam" id="NF041024">
    <property type="entry name" value="acVLRF1_NCBI"/>
    <property type="match status" value="1"/>
</dbReference>
<dbReference type="Proteomes" id="UP001500483">
    <property type="component" value="Unassembled WGS sequence"/>
</dbReference>
<gene>
    <name evidence="3" type="ORF">GCM10020366_22500</name>
</gene>
<accession>A0ABP6RPP2</accession>
<feature type="domain" description="Actinobacteria/chloroflexi VLRF1 release factor" evidence="2">
    <location>
        <begin position="167"/>
        <end position="299"/>
    </location>
</feature>
<reference evidence="4" key="1">
    <citation type="journal article" date="2019" name="Int. J. Syst. Evol. Microbiol.">
        <title>The Global Catalogue of Microorganisms (GCM) 10K type strain sequencing project: providing services to taxonomists for standard genome sequencing and annotation.</title>
        <authorList>
            <consortium name="The Broad Institute Genomics Platform"/>
            <consortium name="The Broad Institute Genome Sequencing Center for Infectious Disease"/>
            <person name="Wu L."/>
            <person name="Ma J."/>
        </authorList>
    </citation>
    <scope>NUCLEOTIDE SEQUENCE [LARGE SCALE GENOMIC DNA]</scope>
    <source>
        <strain evidence="4">JCM 9687</strain>
    </source>
</reference>
<dbReference type="Gene3D" id="3.30.420.60">
    <property type="entry name" value="eRF1 domain 2"/>
    <property type="match status" value="1"/>
</dbReference>
<dbReference type="EMBL" id="BAAAYK010000038">
    <property type="protein sequence ID" value="GAA3356857.1"/>
    <property type="molecule type" value="Genomic_DNA"/>
</dbReference>
<organism evidence="3 4">
    <name type="scientific">Saccharopolyspora gregorii</name>
    <dbReference type="NCBI Taxonomy" id="33914"/>
    <lineage>
        <taxon>Bacteria</taxon>
        <taxon>Bacillati</taxon>
        <taxon>Actinomycetota</taxon>
        <taxon>Actinomycetes</taxon>
        <taxon>Pseudonocardiales</taxon>
        <taxon>Pseudonocardiaceae</taxon>
        <taxon>Saccharopolyspora</taxon>
    </lineage>
</organism>
<protein>
    <recommendedName>
        <fullName evidence="2">Actinobacteria/chloroflexi VLRF1 release factor domain-containing protein</fullName>
    </recommendedName>
</protein>
<name>A0ABP6RPP2_9PSEU</name>
<dbReference type="InterPro" id="IPR042226">
    <property type="entry name" value="eFR1_2_sf"/>
</dbReference>
<dbReference type="InterPro" id="IPR040783">
    <property type="entry name" value="VLRF1"/>
</dbReference>
<evidence type="ECO:0000313" key="3">
    <source>
        <dbReference type="EMBL" id="GAA3356857.1"/>
    </source>
</evidence>
<proteinExistence type="predicted"/>
<comment type="caution">
    <text evidence="3">The sequence shown here is derived from an EMBL/GenBank/DDBJ whole genome shotgun (WGS) entry which is preliminary data.</text>
</comment>
<feature type="region of interest" description="Disordered" evidence="1">
    <location>
        <begin position="45"/>
        <end position="76"/>
    </location>
</feature>
<evidence type="ECO:0000313" key="4">
    <source>
        <dbReference type="Proteomes" id="UP001500483"/>
    </source>
</evidence>
<evidence type="ECO:0000259" key="2">
    <source>
        <dbReference type="Pfam" id="PF18859"/>
    </source>
</evidence>
<sequence length="303" mass="32918">MKKSNHSMVVPISPANATRRALEGGAVIPAHLPIDVIQIIRTRVGARQRAADRRSGGSGERSPRLRRTSSRREARACWDGGMRSRELAGGGRAVAVPPERLAGWFERFATRHGGAERTELAPREVVVTAADGATARVAVAFADLPGPHGERPGLAVRPLVEHARTPRRIGLVLVRLGAHSVGIARGGTVEVSHTDRHLVHGRNKAGGQSQQRFARRREGQARRSLESAAADVARVLLPERDRLDALVLGGDRRALEALRAEPRLREFLATAEPRVLDVPEPRRSILDDAAERATAVEVHVREP</sequence>
<evidence type="ECO:0000256" key="1">
    <source>
        <dbReference type="SAM" id="MobiDB-lite"/>
    </source>
</evidence>
<dbReference type="Pfam" id="PF18859">
    <property type="entry name" value="acVLRF1"/>
    <property type="match status" value="1"/>
</dbReference>